<accession>A0ABR3VLI1</accession>
<protein>
    <submittedName>
        <fullName evidence="2">Uncharacterized protein</fullName>
    </submittedName>
</protein>
<sequence>MARGLASSRHAPPGWHSHAAHDAPPPPPPPPPAAAAAAAPVSSKLPTVASTSPAPEPEPAHQQSHHRPHHRGPRHKLDHHQQPSSSTVANTTTTITPDTTTALSSGPITGSGPAPVAGAGAQPSPAPTSTARSAPHHELARYTKIMRRLQWKLPFLAQGYRLAVDHRLGGDPIAVAEAELMFKLDFFEYYMLIERALVHLLGVFGVEVTRGGPIPPTAAGGGGGGQQHEGGGTGEGGGRRNSHPSLSASRWGDAKRSRHRYHANVLAALDNPENPLHAALGTGEVRVQLGRAKDLRNRWKTAGDEEEEEAQPDAGKKAKEETKGTNSRRGSQSPTKRTTTTTTNTNAPGSPEWRPTKKVAAPLDSYRLEHMLEVIFAGLGEAFKIAEARVRSAVRWGDEDDEEMLEALDWTAATEDEKQWEFMVDAMDWEAV</sequence>
<comment type="caution">
    <text evidence="2">The sequence shown here is derived from an EMBL/GenBank/DDBJ whole genome shotgun (WGS) entry which is preliminary data.</text>
</comment>
<reference evidence="2 3" key="1">
    <citation type="journal article" date="2024" name="Commun. Biol.">
        <title>Comparative genomic analysis of thermophilic fungi reveals convergent evolutionary adaptations and gene losses.</title>
        <authorList>
            <person name="Steindorff A.S."/>
            <person name="Aguilar-Pontes M.V."/>
            <person name="Robinson A.J."/>
            <person name="Andreopoulos B."/>
            <person name="LaButti K."/>
            <person name="Kuo A."/>
            <person name="Mondo S."/>
            <person name="Riley R."/>
            <person name="Otillar R."/>
            <person name="Haridas S."/>
            <person name="Lipzen A."/>
            <person name="Grimwood J."/>
            <person name="Schmutz J."/>
            <person name="Clum A."/>
            <person name="Reid I.D."/>
            <person name="Moisan M.C."/>
            <person name="Butler G."/>
            <person name="Nguyen T.T.M."/>
            <person name="Dewar K."/>
            <person name="Conant G."/>
            <person name="Drula E."/>
            <person name="Henrissat B."/>
            <person name="Hansel C."/>
            <person name="Singer S."/>
            <person name="Hutchinson M.I."/>
            <person name="de Vries R.P."/>
            <person name="Natvig D.O."/>
            <person name="Powell A.J."/>
            <person name="Tsang A."/>
            <person name="Grigoriev I.V."/>
        </authorList>
    </citation>
    <scope>NUCLEOTIDE SEQUENCE [LARGE SCALE GENOMIC DNA]</scope>
    <source>
        <strain evidence="2 3">CBS 620.91</strain>
    </source>
</reference>
<name>A0ABR3VLI1_HUMIN</name>
<feature type="region of interest" description="Disordered" evidence="1">
    <location>
        <begin position="298"/>
        <end position="356"/>
    </location>
</feature>
<feature type="compositionally biased region" description="Pro residues" evidence="1">
    <location>
        <begin position="23"/>
        <end position="33"/>
    </location>
</feature>
<feature type="compositionally biased region" description="Basic and acidic residues" evidence="1">
    <location>
        <begin position="314"/>
        <end position="323"/>
    </location>
</feature>
<evidence type="ECO:0000313" key="3">
    <source>
        <dbReference type="Proteomes" id="UP001583172"/>
    </source>
</evidence>
<evidence type="ECO:0000256" key="1">
    <source>
        <dbReference type="SAM" id="MobiDB-lite"/>
    </source>
</evidence>
<feature type="region of interest" description="Disordered" evidence="1">
    <location>
        <begin position="1"/>
        <end position="136"/>
    </location>
</feature>
<gene>
    <name evidence="2" type="ORF">VTJ49DRAFT_4245</name>
</gene>
<feature type="region of interest" description="Disordered" evidence="1">
    <location>
        <begin position="215"/>
        <end position="255"/>
    </location>
</feature>
<proteinExistence type="predicted"/>
<feature type="compositionally biased region" description="Gly residues" evidence="1">
    <location>
        <begin position="219"/>
        <end position="236"/>
    </location>
</feature>
<organism evidence="2 3">
    <name type="scientific">Humicola insolens</name>
    <name type="common">Soft-rot fungus</name>
    <dbReference type="NCBI Taxonomy" id="85995"/>
    <lineage>
        <taxon>Eukaryota</taxon>
        <taxon>Fungi</taxon>
        <taxon>Dikarya</taxon>
        <taxon>Ascomycota</taxon>
        <taxon>Pezizomycotina</taxon>
        <taxon>Sordariomycetes</taxon>
        <taxon>Sordariomycetidae</taxon>
        <taxon>Sordariales</taxon>
        <taxon>Chaetomiaceae</taxon>
        <taxon>Mycothermus</taxon>
    </lineage>
</organism>
<evidence type="ECO:0000313" key="2">
    <source>
        <dbReference type="EMBL" id="KAL1842760.1"/>
    </source>
</evidence>
<feature type="compositionally biased region" description="Basic residues" evidence="1">
    <location>
        <begin position="63"/>
        <end position="78"/>
    </location>
</feature>
<dbReference type="Proteomes" id="UP001583172">
    <property type="component" value="Unassembled WGS sequence"/>
</dbReference>
<feature type="compositionally biased region" description="Polar residues" evidence="1">
    <location>
        <begin position="324"/>
        <end position="337"/>
    </location>
</feature>
<dbReference type="EMBL" id="JAZGSY010000033">
    <property type="protein sequence ID" value="KAL1842760.1"/>
    <property type="molecule type" value="Genomic_DNA"/>
</dbReference>
<keyword evidence="3" id="KW-1185">Reference proteome</keyword>
<feature type="compositionally biased region" description="Low complexity" evidence="1">
    <location>
        <begin position="84"/>
        <end position="133"/>
    </location>
</feature>